<keyword evidence="5" id="KW-0496">Mitochondrion</keyword>
<dbReference type="GO" id="GO:0005975">
    <property type="term" value="P:carbohydrate metabolic process"/>
    <property type="evidence" value="ECO:0007669"/>
    <property type="project" value="TreeGrafter"/>
</dbReference>
<feature type="active site" evidence="6">
    <location>
        <position position="296"/>
    </location>
</feature>
<keyword evidence="3 7" id="KW-0808">Transferase</keyword>
<dbReference type="SUPFAM" id="SSF48256">
    <property type="entry name" value="Citrate synthase"/>
    <property type="match status" value="1"/>
</dbReference>
<comment type="similarity">
    <text evidence="2 7">Belongs to the citrate synthase family.</text>
</comment>
<protein>
    <recommendedName>
        <fullName evidence="7">Citrate synthase</fullName>
    </recommendedName>
</protein>
<dbReference type="GO" id="GO:0005759">
    <property type="term" value="C:mitochondrial matrix"/>
    <property type="evidence" value="ECO:0007669"/>
    <property type="project" value="TreeGrafter"/>
</dbReference>
<name>A0A067MR27_BOTB1</name>
<dbReference type="NCBIfam" id="TIGR01793">
    <property type="entry name" value="cit_synth_euk"/>
    <property type="match status" value="1"/>
</dbReference>
<dbReference type="Pfam" id="PF00285">
    <property type="entry name" value="Citrate_synt"/>
    <property type="match status" value="1"/>
</dbReference>
<evidence type="ECO:0000256" key="5">
    <source>
        <dbReference type="ARBA" id="ARBA00023128"/>
    </source>
</evidence>
<evidence type="ECO:0000313" key="8">
    <source>
        <dbReference type="EMBL" id="KDQ18039.1"/>
    </source>
</evidence>
<evidence type="ECO:0000256" key="6">
    <source>
        <dbReference type="PIRSR" id="PIRSR610109-1"/>
    </source>
</evidence>
<dbReference type="EMBL" id="KL198022">
    <property type="protein sequence ID" value="KDQ18039.1"/>
    <property type="molecule type" value="Genomic_DNA"/>
</dbReference>
<dbReference type="Proteomes" id="UP000027195">
    <property type="component" value="Unassembled WGS sequence"/>
</dbReference>
<dbReference type="GO" id="GO:0006099">
    <property type="term" value="P:tricarboxylic acid cycle"/>
    <property type="evidence" value="ECO:0007669"/>
    <property type="project" value="InterPro"/>
</dbReference>
<dbReference type="InterPro" id="IPR016143">
    <property type="entry name" value="Citrate_synth-like_sm_a-sub"/>
</dbReference>
<evidence type="ECO:0000256" key="4">
    <source>
        <dbReference type="ARBA" id="ARBA00022946"/>
    </source>
</evidence>
<feature type="active site" evidence="6">
    <location>
        <position position="342"/>
    </location>
</feature>
<dbReference type="PRINTS" id="PR00143">
    <property type="entry name" value="CITRTSNTHASE"/>
</dbReference>
<dbReference type="PANTHER" id="PTHR11739">
    <property type="entry name" value="CITRATE SYNTHASE"/>
    <property type="match status" value="1"/>
</dbReference>
<keyword evidence="9" id="KW-1185">Reference proteome</keyword>
<dbReference type="InParanoid" id="A0A067MR27"/>
<dbReference type="STRING" id="930990.A0A067MR27"/>
<reference evidence="9" key="1">
    <citation type="journal article" date="2014" name="Proc. Natl. Acad. Sci. U.S.A.">
        <title>Extensive sampling of basidiomycete genomes demonstrates inadequacy of the white-rot/brown-rot paradigm for wood decay fungi.</title>
        <authorList>
            <person name="Riley R."/>
            <person name="Salamov A.A."/>
            <person name="Brown D.W."/>
            <person name="Nagy L.G."/>
            <person name="Floudas D."/>
            <person name="Held B.W."/>
            <person name="Levasseur A."/>
            <person name="Lombard V."/>
            <person name="Morin E."/>
            <person name="Otillar R."/>
            <person name="Lindquist E.A."/>
            <person name="Sun H."/>
            <person name="LaButti K.M."/>
            <person name="Schmutz J."/>
            <person name="Jabbour D."/>
            <person name="Luo H."/>
            <person name="Baker S.E."/>
            <person name="Pisabarro A.G."/>
            <person name="Walton J.D."/>
            <person name="Blanchette R.A."/>
            <person name="Henrissat B."/>
            <person name="Martin F."/>
            <person name="Cullen D."/>
            <person name="Hibbett D.S."/>
            <person name="Grigoriev I.V."/>
        </authorList>
    </citation>
    <scope>NUCLEOTIDE SEQUENCE [LARGE SCALE GENOMIC DNA]</scope>
    <source>
        <strain evidence="9">FD-172 SS1</strain>
    </source>
</reference>
<evidence type="ECO:0000256" key="7">
    <source>
        <dbReference type="RuleBase" id="RU000441"/>
    </source>
</evidence>
<evidence type="ECO:0000313" key="9">
    <source>
        <dbReference type="Proteomes" id="UP000027195"/>
    </source>
</evidence>
<dbReference type="GO" id="GO:0006101">
    <property type="term" value="P:citrate metabolic process"/>
    <property type="evidence" value="ECO:0007669"/>
    <property type="project" value="InterPro"/>
</dbReference>
<comment type="subcellular location">
    <subcellularLocation>
        <location evidence="1">Mitochondrion</location>
    </subcellularLocation>
</comment>
<dbReference type="PROSITE" id="PS00480">
    <property type="entry name" value="CITRATE_SYNTHASE"/>
    <property type="match status" value="1"/>
</dbReference>
<gene>
    <name evidence="8" type="ORF">BOTBODRAFT_644204</name>
</gene>
<keyword evidence="4" id="KW-0809">Transit peptide</keyword>
<evidence type="ECO:0000256" key="1">
    <source>
        <dbReference type="ARBA" id="ARBA00004173"/>
    </source>
</evidence>
<dbReference type="InterPro" id="IPR010109">
    <property type="entry name" value="Citrate_synthase_euk"/>
</dbReference>
<accession>A0A067MR27</accession>
<evidence type="ECO:0000256" key="2">
    <source>
        <dbReference type="ARBA" id="ARBA00010566"/>
    </source>
</evidence>
<dbReference type="OrthoDB" id="8017587at2759"/>
<dbReference type="InterPro" id="IPR019810">
    <property type="entry name" value="Citrate_synthase_AS"/>
</dbReference>
<dbReference type="InterPro" id="IPR016142">
    <property type="entry name" value="Citrate_synth-like_lrg_a-sub"/>
</dbReference>
<dbReference type="GO" id="GO:0046912">
    <property type="term" value="F:acyltransferase activity, acyl groups converted into alkyl on transfer"/>
    <property type="evidence" value="ECO:0007669"/>
    <property type="project" value="InterPro"/>
</dbReference>
<dbReference type="AlphaFoldDB" id="A0A067MR27"/>
<dbReference type="NCBIfam" id="NF007128">
    <property type="entry name" value="PRK09569.1"/>
    <property type="match status" value="1"/>
</dbReference>
<feature type="active site" evidence="6">
    <location>
        <position position="399"/>
    </location>
</feature>
<dbReference type="HOGENOM" id="CLU_022049_2_1_1"/>
<dbReference type="Gene3D" id="1.10.230.10">
    <property type="entry name" value="Cytochrome P450-Terp, domain 2"/>
    <property type="match status" value="1"/>
</dbReference>
<evidence type="ECO:0000256" key="3">
    <source>
        <dbReference type="ARBA" id="ARBA00022679"/>
    </source>
</evidence>
<sequence>MRVYQGHGCWSRACPLDTDNISQTQTLRETMLEVVPKKQEQAMTLRSKYGQEHVGDIKVENVFGGMRGLKVMLWEGSVLDPNEGIRFHGLSIPDCQKVLPTAKDGKEIIAESMLWLLLTGQVPSETQTRDFSRQLAEKGDLPKYIEDLVDSFPKNLHPMTQLSMGVAALNSESKFAAAYEKGIKKTEYWHHALEDSLDLIARLPALAARIYRNSYYPGKPIASIDKDADLVGNYTNMLGYGDNEGMKEYLRLYIALHGDHEGGNVSAHTAHLVGSALSDPYLSYSAALLGLAGPLHGLANQEVLRWILAMQESIGSNGTHEQIKDYLWSTLKSGQVIPGYGHGVLRDPDPRFIALQKFCEVRPELRDSPIIQLVKRTSEVAPGVLLEHGKTKNPNPNVDATSGCLLYHYGLTQFKYYTVIFGVSRALGALTQVVWDRALGLPLERPKSISMDALEKSLQK</sequence>
<dbReference type="InterPro" id="IPR036969">
    <property type="entry name" value="Citrate_synthase_sf"/>
</dbReference>
<dbReference type="FunFam" id="1.10.580.10:FF:000001">
    <property type="entry name" value="Citrate synthase"/>
    <property type="match status" value="1"/>
</dbReference>
<dbReference type="InterPro" id="IPR002020">
    <property type="entry name" value="Citrate_synthase"/>
</dbReference>
<organism evidence="8 9">
    <name type="scientific">Botryobasidium botryosum (strain FD-172 SS1)</name>
    <dbReference type="NCBI Taxonomy" id="930990"/>
    <lineage>
        <taxon>Eukaryota</taxon>
        <taxon>Fungi</taxon>
        <taxon>Dikarya</taxon>
        <taxon>Basidiomycota</taxon>
        <taxon>Agaricomycotina</taxon>
        <taxon>Agaricomycetes</taxon>
        <taxon>Cantharellales</taxon>
        <taxon>Botryobasidiaceae</taxon>
        <taxon>Botryobasidium</taxon>
    </lineage>
</organism>
<proteinExistence type="inferred from homology"/>
<dbReference type="Gene3D" id="1.10.580.10">
    <property type="entry name" value="Citrate Synthase, domain 1"/>
    <property type="match status" value="1"/>
</dbReference>
<dbReference type="PANTHER" id="PTHR11739:SF15">
    <property type="entry name" value="CITRATE SYNTHASE 3, MITOCHONDRIAL"/>
    <property type="match status" value="1"/>
</dbReference>